<dbReference type="RefSeq" id="WP_345132265.1">
    <property type="nucleotide sequence ID" value="NZ_BAABAT010000020.1"/>
</dbReference>
<dbReference type="InterPro" id="IPR044857">
    <property type="entry name" value="T7SS_EccB_R1"/>
</dbReference>
<dbReference type="PANTHER" id="PTHR40765:SF2">
    <property type="entry name" value="ESX-2 SECRETION SYSTEM ATPASE ECCB2"/>
    <property type="match status" value="1"/>
</dbReference>
<dbReference type="InterPro" id="IPR007795">
    <property type="entry name" value="T7SS_EccB"/>
</dbReference>
<evidence type="ECO:0000256" key="1">
    <source>
        <dbReference type="SAM" id="Phobius"/>
    </source>
</evidence>
<dbReference type="Gene3D" id="3.30.2390.20">
    <property type="entry name" value="Type VII secretion system EccB, repeat 1 domain"/>
    <property type="match status" value="1"/>
</dbReference>
<dbReference type="Proteomes" id="UP001500620">
    <property type="component" value="Unassembled WGS sequence"/>
</dbReference>
<dbReference type="Pfam" id="PF05108">
    <property type="entry name" value="T7SS_ESX1_EccB"/>
    <property type="match status" value="1"/>
</dbReference>
<dbReference type="PANTHER" id="PTHR40765">
    <property type="entry name" value="ESX-2 SECRETION SYSTEM ATPASE ECCB2"/>
    <property type="match status" value="1"/>
</dbReference>
<keyword evidence="1" id="KW-0472">Membrane</keyword>
<name>A0ABP8DGZ4_9ACTN</name>
<feature type="transmembrane region" description="Helical" evidence="1">
    <location>
        <begin position="39"/>
        <end position="61"/>
    </location>
</feature>
<organism evidence="2 3">
    <name type="scientific">Dactylosporangium darangshiense</name>
    <dbReference type="NCBI Taxonomy" id="579108"/>
    <lineage>
        <taxon>Bacteria</taxon>
        <taxon>Bacillati</taxon>
        <taxon>Actinomycetota</taxon>
        <taxon>Actinomycetes</taxon>
        <taxon>Micromonosporales</taxon>
        <taxon>Micromonosporaceae</taxon>
        <taxon>Dactylosporangium</taxon>
    </lineage>
</organism>
<comment type="caution">
    <text evidence="2">The sequence shown here is derived from an EMBL/GenBank/DDBJ whole genome shotgun (WGS) entry which is preliminary data.</text>
</comment>
<dbReference type="NCBIfam" id="TIGR03919">
    <property type="entry name" value="T7SS_EccB"/>
    <property type="match status" value="1"/>
</dbReference>
<keyword evidence="1" id="KW-1133">Transmembrane helix</keyword>
<keyword evidence="3" id="KW-1185">Reference proteome</keyword>
<proteinExistence type="predicted"/>
<reference evidence="3" key="1">
    <citation type="journal article" date="2019" name="Int. J. Syst. Evol. Microbiol.">
        <title>The Global Catalogue of Microorganisms (GCM) 10K type strain sequencing project: providing services to taxonomists for standard genome sequencing and annotation.</title>
        <authorList>
            <consortium name="The Broad Institute Genomics Platform"/>
            <consortium name="The Broad Institute Genome Sequencing Center for Infectious Disease"/>
            <person name="Wu L."/>
            <person name="Ma J."/>
        </authorList>
    </citation>
    <scope>NUCLEOTIDE SEQUENCE [LARGE SCALE GENOMIC DNA]</scope>
    <source>
        <strain evidence="3">JCM 17441</strain>
    </source>
</reference>
<protein>
    <submittedName>
        <fullName evidence="2">Type VII secretion protein EccB</fullName>
    </submittedName>
</protein>
<sequence>MPSRREQIQSHQHAMQRVVGAFVAGDAEPAQEPTRRLGAAAFAGLLVAAVALAGAGVFGLLRPGGSTGWKHEDAVVIERETGTRYVYRGGLLYPVANFSSAVLAVGRAPEPVIVSRASLSGTARGPLIGIAGAPDALPAADRLLRDAWSVCATSGRDSGGATTVTSEVLVARAPSGGTDLGDAGILVRENGSQKVYLVWHGRRFAINSKQALTALNVDAQPRIPVDDAWLNTVPVGLQITQPPVEGRGKASTPLPSYLVGQVITVDGAGYLVRQADLLPLTPVEQAMILADPNTASAYPNATPAAKTVQAADIAAVTKATRPPASDLDPPAQPPAMASADAARMICTTFADGQAAPKFVLNADPRPGGEGIATNGSATDLVADRVLVPPASGVLVRSAQSSEADSGTLFLVTDQGRRFAVPGTEPLAWFGYGGAKPIELPANVVARIPAGPALDPRAARRPLTG</sequence>
<evidence type="ECO:0000313" key="3">
    <source>
        <dbReference type="Proteomes" id="UP001500620"/>
    </source>
</evidence>
<accession>A0ABP8DGZ4</accession>
<dbReference type="EMBL" id="BAABAT010000020">
    <property type="protein sequence ID" value="GAA4255275.1"/>
    <property type="molecule type" value="Genomic_DNA"/>
</dbReference>
<gene>
    <name evidence="2" type="primary">eccB_2</name>
    <name evidence="2" type="ORF">GCM10022255_063500</name>
</gene>
<evidence type="ECO:0000313" key="2">
    <source>
        <dbReference type="EMBL" id="GAA4255275.1"/>
    </source>
</evidence>
<keyword evidence="1" id="KW-0812">Transmembrane</keyword>